<dbReference type="PANTHER" id="PTHR35936">
    <property type="entry name" value="MEMBRANE-BOUND LYTIC MUREIN TRANSGLYCOSYLASE F"/>
    <property type="match status" value="1"/>
</dbReference>
<organism evidence="6 7">
    <name type="scientific">Demequina lignilytica</name>
    <dbReference type="NCBI Taxonomy" id="3051663"/>
    <lineage>
        <taxon>Bacteria</taxon>
        <taxon>Bacillati</taxon>
        <taxon>Actinomycetota</taxon>
        <taxon>Actinomycetes</taxon>
        <taxon>Micrococcales</taxon>
        <taxon>Demequinaceae</taxon>
        <taxon>Demequina</taxon>
    </lineage>
</organism>
<comment type="caution">
    <text evidence="6">The sequence shown here is derived from an EMBL/GenBank/DDBJ whole genome shotgun (WGS) entry which is preliminary data.</text>
</comment>
<feature type="domain" description="Solute-binding protein family 3/N-terminal" evidence="4">
    <location>
        <begin position="55"/>
        <end position="282"/>
    </location>
</feature>
<keyword evidence="1 3" id="KW-0732">Signal</keyword>
<dbReference type="GO" id="GO:0016020">
    <property type="term" value="C:membrane"/>
    <property type="evidence" value="ECO:0007669"/>
    <property type="project" value="InterPro"/>
</dbReference>
<dbReference type="PANTHER" id="PTHR35936:SF19">
    <property type="entry name" value="AMINO-ACID-BINDING PROTEIN YXEM-RELATED"/>
    <property type="match status" value="1"/>
</dbReference>
<evidence type="ECO:0000256" key="1">
    <source>
        <dbReference type="ARBA" id="ARBA00022729"/>
    </source>
</evidence>
<dbReference type="PROSITE" id="PS51257">
    <property type="entry name" value="PROKAR_LIPOPROTEIN"/>
    <property type="match status" value="1"/>
</dbReference>
<gene>
    <name evidence="6" type="ORF">QQX10_07750</name>
</gene>
<dbReference type="SUPFAM" id="SSF53850">
    <property type="entry name" value="Periplasmic binding protein-like II"/>
    <property type="match status" value="1"/>
</dbReference>
<dbReference type="CDD" id="cd13530">
    <property type="entry name" value="PBP2_peptides_like"/>
    <property type="match status" value="1"/>
</dbReference>
<feature type="chain" id="PRO_5043476795" evidence="3">
    <location>
        <begin position="22"/>
        <end position="289"/>
    </location>
</feature>
<evidence type="ECO:0000259" key="5">
    <source>
        <dbReference type="SMART" id="SM00079"/>
    </source>
</evidence>
<evidence type="ECO:0000313" key="7">
    <source>
        <dbReference type="Proteomes" id="UP001172737"/>
    </source>
</evidence>
<dbReference type="Gene3D" id="3.40.190.10">
    <property type="entry name" value="Periplasmic binding protein-like II"/>
    <property type="match status" value="2"/>
</dbReference>
<dbReference type="RefSeq" id="WP_301118822.1">
    <property type="nucleotide sequence ID" value="NZ_JAUHPX010000004.1"/>
</dbReference>
<proteinExistence type="predicted"/>
<feature type="domain" description="Ionotropic glutamate receptor C-terminal" evidence="5">
    <location>
        <begin position="55"/>
        <end position="281"/>
    </location>
</feature>
<dbReference type="InterPro" id="IPR001320">
    <property type="entry name" value="Iontro_rcpt_C"/>
</dbReference>
<dbReference type="Pfam" id="PF00497">
    <property type="entry name" value="SBP_bac_3"/>
    <property type="match status" value="1"/>
</dbReference>
<dbReference type="GO" id="GO:0015276">
    <property type="term" value="F:ligand-gated monoatomic ion channel activity"/>
    <property type="evidence" value="ECO:0007669"/>
    <property type="project" value="InterPro"/>
</dbReference>
<sequence length="289" mass="29644">MTTRARAALIATASLSALIMAGCSSTSSDSESSASSTPEPTASSAVELETLTEGKLTIATGEPAYEPWVVNDDPASGEGFEAAVAYAVAEELGFAADDVVWVRSSFDSAIAPGAKDWDLNIQQFSITEERKAAVDFSSPYYTTTQAVVTVEGSAAADATTVEALAGLAVGVPSGTTSYTIAAEVLGEDNLSVFNSSEDTVLALNSGQIDAFVIDLPSAFYLAAVELDGGVILGQFEDATGGDEFGFVLPKGSALTEPVTAAVDALREDGTLASIEAEWLSDAVDVPVLK</sequence>
<feature type="signal peptide" evidence="3">
    <location>
        <begin position="1"/>
        <end position="21"/>
    </location>
</feature>
<evidence type="ECO:0000313" key="6">
    <source>
        <dbReference type="EMBL" id="MDN4488060.1"/>
    </source>
</evidence>
<accession>A0AAW7M8T5</accession>
<keyword evidence="7" id="KW-1185">Reference proteome</keyword>
<evidence type="ECO:0000256" key="2">
    <source>
        <dbReference type="SAM" id="MobiDB-lite"/>
    </source>
</evidence>
<dbReference type="InterPro" id="IPR001638">
    <property type="entry name" value="Solute-binding_3/MltF_N"/>
</dbReference>
<feature type="region of interest" description="Disordered" evidence="2">
    <location>
        <begin position="27"/>
        <end position="48"/>
    </location>
</feature>
<evidence type="ECO:0000256" key="3">
    <source>
        <dbReference type="SAM" id="SignalP"/>
    </source>
</evidence>
<name>A0AAW7M8T5_9MICO</name>
<dbReference type="AlphaFoldDB" id="A0AAW7M8T5"/>
<feature type="compositionally biased region" description="Low complexity" evidence="2">
    <location>
        <begin position="27"/>
        <end position="45"/>
    </location>
</feature>
<protein>
    <submittedName>
        <fullName evidence="6">ABC transporter substrate-binding protein</fullName>
    </submittedName>
</protein>
<evidence type="ECO:0000259" key="4">
    <source>
        <dbReference type="SMART" id="SM00062"/>
    </source>
</evidence>
<reference evidence="6" key="1">
    <citation type="submission" date="2023-06" db="EMBL/GenBank/DDBJ databases">
        <title>Sysu t00039.</title>
        <authorList>
            <person name="Gao L."/>
            <person name="Fang B.-Z."/>
            <person name="Li W.-J."/>
        </authorList>
    </citation>
    <scope>NUCLEOTIDE SEQUENCE</scope>
    <source>
        <strain evidence="6">SYSU T00039</strain>
    </source>
</reference>
<dbReference type="Proteomes" id="UP001172737">
    <property type="component" value="Unassembled WGS sequence"/>
</dbReference>
<dbReference type="SMART" id="SM00062">
    <property type="entry name" value="PBPb"/>
    <property type="match status" value="1"/>
</dbReference>
<dbReference type="EMBL" id="JAUHPX010000004">
    <property type="protein sequence ID" value="MDN4488060.1"/>
    <property type="molecule type" value="Genomic_DNA"/>
</dbReference>
<dbReference type="SMART" id="SM00079">
    <property type="entry name" value="PBPe"/>
    <property type="match status" value="1"/>
</dbReference>